<organism evidence="2 3">
    <name type="scientific">Pocillopora damicornis</name>
    <name type="common">Cauliflower coral</name>
    <name type="synonym">Millepora damicornis</name>
    <dbReference type="NCBI Taxonomy" id="46731"/>
    <lineage>
        <taxon>Eukaryota</taxon>
        <taxon>Metazoa</taxon>
        <taxon>Cnidaria</taxon>
        <taxon>Anthozoa</taxon>
        <taxon>Hexacorallia</taxon>
        <taxon>Scleractinia</taxon>
        <taxon>Astrocoeniina</taxon>
        <taxon>Pocilloporidae</taxon>
        <taxon>Pocillopora</taxon>
    </lineage>
</organism>
<comment type="caution">
    <text evidence="2">The sequence shown here is derived from an EMBL/GenBank/DDBJ whole genome shotgun (WGS) entry which is preliminary data.</text>
</comment>
<evidence type="ECO:0000256" key="1">
    <source>
        <dbReference type="SAM" id="MobiDB-lite"/>
    </source>
</evidence>
<feature type="region of interest" description="Disordered" evidence="1">
    <location>
        <begin position="119"/>
        <end position="164"/>
    </location>
</feature>
<evidence type="ECO:0000313" key="2">
    <source>
        <dbReference type="EMBL" id="RMX48866.1"/>
    </source>
</evidence>
<sequence>MKPCPLLAQGVDSSILWAKFSTSDFRQSNSSCTDLAFLLNAGVEASSSFTRITESSSTGARELPPRKVGDVVRVRPLPCQSKWLKAQVSGQVAIRSYMVCTEDGRLYHQNRSHLYKVPENFQGMPDEDKVQSKVDTQIRPPARRPSEGIPQLRTKSSALQMPAT</sequence>
<keyword evidence="3" id="KW-1185">Reference proteome</keyword>
<reference evidence="2 3" key="1">
    <citation type="journal article" date="2018" name="Sci. Rep.">
        <title>Comparative analysis of the Pocillopora damicornis genome highlights role of immune system in coral evolution.</title>
        <authorList>
            <person name="Cunning R."/>
            <person name="Bay R.A."/>
            <person name="Gillette P."/>
            <person name="Baker A.C."/>
            <person name="Traylor-Knowles N."/>
        </authorList>
    </citation>
    <scope>NUCLEOTIDE SEQUENCE [LARGE SCALE GENOMIC DNA]</scope>
    <source>
        <strain evidence="2">RSMAS</strain>
        <tissue evidence="2">Whole animal</tissue>
    </source>
</reference>
<dbReference type="AlphaFoldDB" id="A0A3M6U5K4"/>
<proteinExistence type="predicted"/>
<name>A0A3M6U5K4_POCDA</name>
<dbReference type="Proteomes" id="UP000275408">
    <property type="component" value="Unassembled WGS sequence"/>
</dbReference>
<dbReference type="EMBL" id="RCHS01002224">
    <property type="protein sequence ID" value="RMX48866.1"/>
    <property type="molecule type" value="Genomic_DNA"/>
</dbReference>
<accession>A0A3M6U5K4</accession>
<dbReference type="STRING" id="46731.A0A3M6U5K4"/>
<feature type="compositionally biased region" description="Polar residues" evidence="1">
    <location>
        <begin position="153"/>
        <end position="164"/>
    </location>
</feature>
<evidence type="ECO:0000313" key="3">
    <source>
        <dbReference type="Proteomes" id="UP000275408"/>
    </source>
</evidence>
<protein>
    <submittedName>
        <fullName evidence="2">Uncharacterized protein</fullName>
    </submittedName>
</protein>
<gene>
    <name evidence="2" type="ORF">pdam_00012978</name>
</gene>